<keyword evidence="1" id="KW-0472">Membrane</keyword>
<organism evidence="2 3">
    <name type="scientific">Thermococcus paralvinellae</name>
    <dbReference type="NCBI Taxonomy" id="582419"/>
    <lineage>
        <taxon>Archaea</taxon>
        <taxon>Methanobacteriati</taxon>
        <taxon>Methanobacteriota</taxon>
        <taxon>Thermococci</taxon>
        <taxon>Thermococcales</taxon>
        <taxon>Thermococcaceae</taxon>
        <taxon>Thermococcus</taxon>
    </lineage>
</organism>
<reference evidence="2" key="1">
    <citation type="journal article" date="2020" name="ISME J.">
        <title>Gammaproteobacteria mediating utilization of methyl-, sulfur- and petroleum organic compounds in deep ocean hydrothermal plumes.</title>
        <authorList>
            <person name="Zhou Z."/>
            <person name="Liu Y."/>
            <person name="Pan J."/>
            <person name="Cron B.R."/>
            <person name="Toner B.M."/>
            <person name="Anantharaman K."/>
            <person name="Breier J.A."/>
            <person name="Dick G.J."/>
            <person name="Li M."/>
        </authorList>
    </citation>
    <scope>NUCLEOTIDE SEQUENCE</scope>
    <source>
        <strain evidence="2">SZUA-1476</strain>
    </source>
</reference>
<sequence>MNIFIPLVIGAILGCLFKNKIKVDLNRLMSVTLLMLVFFMGVEAGKVEINAINLFVASFTFAVLTMLGSLFFAVLLGGRLR</sequence>
<keyword evidence="1" id="KW-0812">Transmembrane</keyword>
<dbReference type="Proteomes" id="UP000653692">
    <property type="component" value="Unassembled WGS sequence"/>
</dbReference>
<dbReference type="AlphaFoldDB" id="A0A833E1C1"/>
<dbReference type="InterPro" id="IPR005642">
    <property type="entry name" value="LysO"/>
</dbReference>
<comment type="caution">
    <text evidence="2">The sequence shown here is derived from an EMBL/GenBank/DDBJ whole genome shotgun (WGS) entry which is preliminary data.</text>
</comment>
<gene>
    <name evidence="2" type="ORF">EYH24_00180</name>
</gene>
<name>A0A833E1C1_9EURY</name>
<dbReference type="Pfam" id="PF03956">
    <property type="entry name" value="Lys_export"/>
    <property type="match status" value="1"/>
</dbReference>
<proteinExistence type="predicted"/>
<evidence type="ECO:0000313" key="2">
    <source>
        <dbReference type="EMBL" id="HIP88417.1"/>
    </source>
</evidence>
<feature type="transmembrane region" description="Helical" evidence="1">
    <location>
        <begin position="25"/>
        <end position="42"/>
    </location>
</feature>
<evidence type="ECO:0000256" key="1">
    <source>
        <dbReference type="SAM" id="Phobius"/>
    </source>
</evidence>
<keyword evidence="1" id="KW-1133">Transmembrane helix</keyword>
<dbReference type="EMBL" id="DQUR01000008">
    <property type="protein sequence ID" value="HIP88417.1"/>
    <property type="molecule type" value="Genomic_DNA"/>
</dbReference>
<protein>
    <submittedName>
        <fullName evidence="2">DUF340 domain-containing protein</fullName>
    </submittedName>
</protein>
<accession>A0A833E1C1</accession>
<evidence type="ECO:0000313" key="3">
    <source>
        <dbReference type="Proteomes" id="UP000653692"/>
    </source>
</evidence>
<dbReference type="GO" id="GO:0015661">
    <property type="term" value="F:L-lysine efflux transmembrane transporter activity"/>
    <property type="evidence" value="ECO:0007669"/>
    <property type="project" value="InterPro"/>
</dbReference>
<feature type="transmembrane region" description="Helical" evidence="1">
    <location>
        <begin position="54"/>
        <end position="76"/>
    </location>
</feature>